<dbReference type="GO" id="GO:0000026">
    <property type="term" value="F:alpha-1,2-mannosyltransferase activity"/>
    <property type="evidence" value="ECO:0007669"/>
    <property type="project" value="TreeGrafter"/>
</dbReference>
<evidence type="ECO:0000256" key="1">
    <source>
        <dbReference type="ARBA" id="ARBA00007677"/>
    </source>
</evidence>
<name>A0A8H7CY62_9AGAR</name>
<dbReference type="SUPFAM" id="SSF53448">
    <property type="entry name" value="Nucleotide-diphospho-sugar transferases"/>
    <property type="match status" value="1"/>
</dbReference>
<dbReference type="GO" id="GO:0006487">
    <property type="term" value="P:protein N-linked glycosylation"/>
    <property type="evidence" value="ECO:0007669"/>
    <property type="project" value="TreeGrafter"/>
</dbReference>
<dbReference type="OrthoDB" id="439943at2759"/>
<evidence type="ECO:0000313" key="3">
    <source>
        <dbReference type="EMBL" id="KAF7351718.1"/>
    </source>
</evidence>
<dbReference type="GO" id="GO:0005794">
    <property type="term" value="C:Golgi apparatus"/>
    <property type="evidence" value="ECO:0007669"/>
    <property type="project" value="TreeGrafter"/>
</dbReference>
<evidence type="ECO:0000313" key="4">
    <source>
        <dbReference type="Proteomes" id="UP000623467"/>
    </source>
</evidence>
<dbReference type="AlphaFoldDB" id="A0A8H7CY62"/>
<dbReference type="GO" id="GO:0000032">
    <property type="term" value="P:cell wall mannoprotein biosynthetic process"/>
    <property type="evidence" value="ECO:0007669"/>
    <property type="project" value="TreeGrafter"/>
</dbReference>
<evidence type="ECO:0000256" key="2">
    <source>
        <dbReference type="ARBA" id="ARBA00022679"/>
    </source>
</evidence>
<dbReference type="Proteomes" id="UP000623467">
    <property type="component" value="Unassembled WGS sequence"/>
</dbReference>
<dbReference type="Gene3D" id="3.90.550.10">
    <property type="entry name" value="Spore Coat Polysaccharide Biosynthesis Protein SpsA, Chain A"/>
    <property type="match status" value="1"/>
</dbReference>
<dbReference type="GO" id="GO:0016020">
    <property type="term" value="C:membrane"/>
    <property type="evidence" value="ECO:0007669"/>
    <property type="project" value="InterPro"/>
</dbReference>
<dbReference type="EMBL" id="JACAZH010000013">
    <property type="protein sequence ID" value="KAF7351718.1"/>
    <property type="molecule type" value="Genomic_DNA"/>
</dbReference>
<keyword evidence="4" id="KW-1185">Reference proteome</keyword>
<comment type="similarity">
    <text evidence="1">Belongs to the glycosyltransferase 15 family.</text>
</comment>
<keyword evidence="2 3" id="KW-0808">Transferase</keyword>
<reference evidence="3" key="1">
    <citation type="submission" date="2020-05" db="EMBL/GenBank/DDBJ databases">
        <title>Mycena genomes resolve the evolution of fungal bioluminescence.</title>
        <authorList>
            <person name="Tsai I.J."/>
        </authorList>
    </citation>
    <scope>NUCLEOTIDE SEQUENCE</scope>
    <source>
        <strain evidence="3">160909Yilan</strain>
    </source>
</reference>
<dbReference type="Pfam" id="PF01793">
    <property type="entry name" value="Glyco_transf_15"/>
    <property type="match status" value="1"/>
</dbReference>
<organism evidence="3 4">
    <name type="scientific">Mycena sanguinolenta</name>
    <dbReference type="NCBI Taxonomy" id="230812"/>
    <lineage>
        <taxon>Eukaryota</taxon>
        <taxon>Fungi</taxon>
        <taxon>Dikarya</taxon>
        <taxon>Basidiomycota</taxon>
        <taxon>Agaricomycotina</taxon>
        <taxon>Agaricomycetes</taxon>
        <taxon>Agaricomycetidae</taxon>
        <taxon>Agaricales</taxon>
        <taxon>Marasmiineae</taxon>
        <taxon>Mycenaceae</taxon>
        <taxon>Mycena</taxon>
    </lineage>
</organism>
<sequence>MDAIKTLDSALPAATIILYLAHQPESALSLSPENDFPVYSTSEATPAPYTAAVVYLASVMPGPRSPDRLLQSIPRLQKNIPWRHQWPILLLHAGVYDTLDSQQDFLTRLRDSSREQDLTPEAIEDLVHRIEFVPTQHELPAGIPVDGVGDTPIWSVEWPAYHHLCSFFSYKIFNHPRIKDLTYYLRLDDDSYVREPACFDPFEYMHVHNKSYAFRDSPPDMGWVTEGMWPFVSNYAQRHSDVESTLEKNGFEWPSNRFWPLGFGEGVNFPSYETNFDLVKVPRFRTPEMQDFFRDLASDPKRFYWYRWGDAPLRFAEVYMFLDVPQETHRMCELPYSHKDRPFDDCECVPL</sequence>
<protein>
    <submittedName>
        <fullName evidence="3">Glycosyltransferase family 15 protein</fullName>
    </submittedName>
</protein>
<dbReference type="PANTHER" id="PTHR31121:SF6">
    <property type="entry name" value="ALPHA-1,2 MANNOSYLTRANSFERASE KTR1"/>
    <property type="match status" value="1"/>
</dbReference>
<gene>
    <name evidence="3" type="ORF">MSAN_01605000</name>
</gene>
<dbReference type="InterPro" id="IPR029044">
    <property type="entry name" value="Nucleotide-diphossugar_trans"/>
</dbReference>
<dbReference type="PANTHER" id="PTHR31121">
    <property type="entry name" value="ALPHA-1,2 MANNOSYLTRANSFERASE KTR1"/>
    <property type="match status" value="1"/>
</dbReference>
<comment type="caution">
    <text evidence="3">The sequence shown here is derived from an EMBL/GenBank/DDBJ whole genome shotgun (WGS) entry which is preliminary data.</text>
</comment>
<accession>A0A8H7CY62</accession>
<dbReference type="InterPro" id="IPR002685">
    <property type="entry name" value="Glyco_trans_15"/>
</dbReference>
<proteinExistence type="inferred from homology"/>